<name>A0A8S9ZBU3_9BILA</name>
<evidence type="ECO:0000313" key="3">
    <source>
        <dbReference type="Proteomes" id="UP000605970"/>
    </source>
</evidence>
<accession>A0A8S9ZBU3</accession>
<feature type="transmembrane region" description="Helical" evidence="1">
    <location>
        <begin position="7"/>
        <end position="24"/>
    </location>
</feature>
<dbReference type="EMBL" id="JABEBT010000150">
    <property type="protein sequence ID" value="KAF7627362.1"/>
    <property type="molecule type" value="Genomic_DNA"/>
</dbReference>
<proteinExistence type="predicted"/>
<keyword evidence="1" id="KW-0812">Transmembrane</keyword>
<dbReference type="AlphaFoldDB" id="A0A8S9ZBU3"/>
<feature type="transmembrane region" description="Helical" evidence="1">
    <location>
        <begin position="67"/>
        <end position="84"/>
    </location>
</feature>
<evidence type="ECO:0000313" key="2">
    <source>
        <dbReference type="EMBL" id="KAF7627362.1"/>
    </source>
</evidence>
<keyword evidence="3" id="KW-1185">Reference proteome</keyword>
<reference evidence="2" key="1">
    <citation type="journal article" date="2020" name="Ecol. Evol.">
        <title>Genome structure and content of the rice root-knot nematode (Meloidogyne graminicola).</title>
        <authorList>
            <person name="Phan N.T."/>
            <person name="Danchin E.G.J."/>
            <person name="Klopp C."/>
            <person name="Perfus-Barbeoch L."/>
            <person name="Kozlowski D.K."/>
            <person name="Koutsovoulos G.D."/>
            <person name="Lopez-Roques C."/>
            <person name="Bouchez O."/>
            <person name="Zahm M."/>
            <person name="Besnard G."/>
            <person name="Bellafiore S."/>
        </authorList>
    </citation>
    <scope>NUCLEOTIDE SEQUENCE</scope>
    <source>
        <strain evidence="2">VN-18</strain>
    </source>
</reference>
<sequence>MSCFQVVLVIFYPIALSLNNFFRLPVQCEIFIHCFQNSIISIILLSTKTKKRHLPFFKIYKRLYFNGRINIFIFFTLTNFYTNFPPH</sequence>
<comment type="caution">
    <text evidence="2">The sequence shown here is derived from an EMBL/GenBank/DDBJ whole genome shotgun (WGS) entry which is preliminary data.</text>
</comment>
<protein>
    <submittedName>
        <fullName evidence="2">Uncharacterized protein</fullName>
    </submittedName>
</protein>
<organism evidence="2 3">
    <name type="scientific">Meloidogyne graminicola</name>
    <dbReference type="NCBI Taxonomy" id="189291"/>
    <lineage>
        <taxon>Eukaryota</taxon>
        <taxon>Metazoa</taxon>
        <taxon>Ecdysozoa</taxon>
        <taxon>Nematoda</taxon>
        <taxon>Chromadorea</taxon>
        <taxon>Rhabditida</taxon>
        <taxon>Tylenchina</taxon>
        <taxon>Tylenchomorpha</taxon>
        <taxon>Tylenchoidea</taxon>
        <taxon>Meloidogynidae</taxon>
        <taxon>Meloidogyninae</taxon>
        <taxon>Meloidogyne</taxon>
    </lineage>
</organism>
<dbReference type="Proteomes" id="UP000605970">
    <property type="component" value="Unassembled WGS sequence"/>
</dbReference>
<gene>
    <name evidence="2" type="ORF">Mgra_00009341</name>
</gene>
<evidence type="ECO:0000256" key="1">
    <source>
        <dbReference type="SAM" id="Phobius"/>
    </source>
</evidence>
<keyword evidence="1" id="KW-0472">Membrane</keyword>
<keyword evidence="1" id="KW-1133">Transmembrane helix</keyword>